<evidence type="ECO:0000259" key="2">
    <source>
        <dbReference type="PROSITE" id="PS51387"/>
    </source>
</evidence>
<reference evidence="3 4" key="1">
    <citation type="journal article" date="2019" name="Int. J. Syst. Evol. Microbiol.">
        <title>The Global Catalogue of Microorganisms (GCM) 10K type strain sequencing project: providing services to taxonomists for standard genome sequencing and annotation.</title>
        <authorList>
            <consortium name="The Broad Institute Genomics Platform"/>
            <consortium name="The Broad Institute Genome Sequencing Center for Infectious Disease"/>
            <person name="Wu L."/>
            <person name="Ma J."/>
        </authorList>
    </citation>
    <scope>NUCLEOTIDE SEQUENCE [LARGE SCALE GENOMIC DNA]</scope>
    <source>
        <strain evidence="3 4">JCM 11896</strain>
    </source>
</reference>
<dbReference type="InterPro" id="IPR016167">
    <property type="entry name" value="FAD-bd_PCMH_sub1"/>
</dbReference>
<organism evidence="3 4">
    <name type="scientific">Pseudonocardia kongjuensis</name>
    <dbReference type="NCBI Taxonomy" id="102227"/>
    <lineage>
        <taxon>Bacteria</taxon>
        <taxon>Bacillati</taxon>
        <taxon>Actinomycetota</taxon>
        <taxon>Actinomycetes</taxon>
        <taxon>Pseudonocardiales</taxon>
        <taxon>Pseudonocardiaceae</taxon>
        <taxon>Pseudonocardia</taxon>
    </lineage>
</organism>
<dbReference type="Gene3D" id="3.30.465.10">
    <property type="match status" value="2"/>
</dbReference>
<proteinExistence type="predicted"/>
<dbReference type="PROSITE" id="PS51387">
    <property type="entry name" value="FAD_PCMH"/>
    <property type="match status" value="1"/>
</dbReference>
<dbReference type="SUPFAM" id="SSF55447">
    <property type="entry name" value="CO dehydrogenase flavoprotein C-terminal domain-like"/>
    <property type="match status" value="1"/>
</dbReference>
<dbReference type="InterPro" id="IPR036318">
    <property type="entry name" value="FAD-bd_PCMH-like_sf"/>
</dbReference>
<dbReference type="Pfam" id="PF03450">
    <property type="entry name" value="CO_deh_flav_C"/>
    <property type="match status" value="1"/>
</dbReference>
<dbReference type="InterPro" id="IPR002346">
    <property type="entry name" value="Mopterin_DH_FAD-bd"/>
</dbReference>
<dbReference type="InterPro" id="IPR036683">
    <property type="entry name" value="CO_DH_flav_C_dom_sf"/>
</dbReference>
<dbReference type="InterPro" id="IPR016166">
    <property type="entry name" value="FAD-bd_PCMH"/>
</dbReference>
<dbReference type="EMBL" id="BAAAJK010000014">
    <property type="protein sequence ID" value="GAA1391715.1"/>
    <property type="molecule type" value="Genomic_DNA"/>
</dbReference>
<sequence>MKPFAMYTPVDARDAVVAVSRRPDAAFLGAGTNLVDHLRLGIAEPSLLVDITRLPFDSIEDLPDGGVRIGAGVRNADLAADPRVRERFPALSRAVLAGASGQIRNVATTGGNLLQRTRCPYFQDRFSACNKRSPNTGCSAVDGHARDLGILGISEHCLATHPSDMAVALAVLDAEVLVLGPDGERRIPLAELYRLPGATPERDTTLEHGELMVAVEIPGLPPGMRSTYRKVRDRGSYAFALVSVAMCLEIRDETITDVRIALGGVAPGPWRARGAEAMLRGRALSDEVVAAAADRELAAARTRSDNAFKVGLVRNGVVATVRDLMERVAR</sequence>
<gene>
    <name evidence="3" type="ORF">GCM10009613_34760</name>
</gene>
<dbReference type="Proteomes" id="UP001501414">
    <property type="component" value="Unassembled WGS sequence"/>
</dbReference>
<evidence type="ECO:0000256" key="1">
    <source>
        <dbReference type="ARBA" id="ARBA00023002"/>
    </source>
</evidence>
<protein>
    <submittedName>
        <fullName evidence="3">Xanthine dehydrogenase family protein subunit M</fullName>
    </submittedName>
</protein>
<dbReference type="Gene3D" id="3.30.390.50">
    <property type="entry name" value="CO dehydrogenase flavoprotein, C-terminal domain"/>
    <property type="match status" value="1"/>
</dbReference>
<dbReference type="SMART" id="SM01092">
    <property type="entry name" value="CO_deh_flav_C"/>
    <property type="match status" value="1"/>
</dbReference>
<keyword evidence="1" id="KW-0560">Oxidoreductase</keyword>
<dbReference type="InterPro" id="IPR051312">
    <property type="entry name" value="Diverse_Substr_Oxidored"/>
</dbReference>
<dbReference type="Pfam" id="PF00941">
    <property type="entry name" value="FAD_binding_5"/>
    <property type="match status" value="1"/>
</dbReference>
<feature type="domain" description="FAD-binding PCMH-type" evidence="2">
    <location>
        <begin position="1"/>
        <end position="222"/>
    </location>
</feature>
<dbReference type="PANTHER" id="PTHR42659">
    <property type="entry name" value="XANTHINE DEHYDROGENASE SUBUNIT C-RELATED"/>
    <property type="match status" value="1"/>
</dbReference>
<dbReference type="SUPFAM" id="SSF56176">
    <property type="entry name" value="FAD-binding/transporter-associated domain-like"/>
    <property type="match status" value="1"/>
</dbReference>
<evidence type="ECO:0000313" key="4">
    <source>
        <dbReference type="Proteomes" id="UP001501414"/>
    </source>
</evidence>
<evidence type="ECO:0000313" key="3">
    <source>
        <dbReference type="EMBL" id="GAA1391715.1"/>
    </source>
</evidence>
<accession>A0ABN1XWQ1</accession>
<dbReference type="PANTHER" id="PTHR42659:SF1">
    <property type="entry name" value="OXIDOREDUCTASE"/>
    <property type="match status" value="1"/>
</dbReference>
<dbReference type="InterPro" id="IPR005107">
    <property type="entry name" value="CO_DH_flav_C"/>
</dbReference>
<dbReference type="Gene3D" id="3.30.43.10">
    <property type="entry name" value="Uridine Diphospho-n-acetylenolpyruvylglucosamine Reductase, domain 2"/>
    <property type="match status" value="1"/>
</dbReference>
<comment type="caution">
    <text evidence="3">The sequence shown here is derived from an EMBL/GenBank/DDBJ whole genome shotgun (WGS) entry which is preliminary data.</text>
</comment>
<dbReference type="InterPro" id="IPR016169">
    <property type="entry name" value="FAD-bd_PCMH_sub2"/>
</dbReference>
<keyword evidence="4" id="KW-1185">Reference proteome</keyword>
<dbReference type="RefSeq" id="WP_344023672.1">
    <property type="nucleotide sequence ID" value="NZ_BAAAJK010000014.1"/>
</dbReference>
<name>A0ABN1XWQ1_9PSEU</name>